<dbReference type="Proteomes" id="UP000521943">
    <property type="component" value="Unassembled WGS sequence"/>
</dbReference>
<feature type="compositionally biased region" description="Low complexity" evidence="1">
    <location>
        <begin position="158"/>
        <end position="184"/>
    </location>
</feature>
<comment type="caution">
    <text evidence="2">The sequence shown here is derived from an EMBL/GenBank/DDBJ whole genome shotgun (WGS) entry which is preliminary data.</text>
</comment>
<evidence type="ECO:0000313" key="2">
    <source>
        <dbReference type="EMBL" id="KAF6744364.1"/>
    </source>
</evidence>
<evidence type="ECO:0000256" key="1">
    <source>
        <dbReference type="SAM" id="MobiDB-lite"/>
    </source>
</evidence>
<dbReference type="OrthoDB" id="10642081at2759"/>
<feature type="compositionally biased region" description="Pro residues" evidence="1">
    <location>
        <begin position="190"/>
        <end position="202"/>
    </location>
</feature>
<feature type="region of interest" description="Disordered" evidence="1">
    <location>
        <begin position="92"/>
        <end position="207"/>
    </location>
</feature>
<accession>A0A8H6LW49</accession>
<name>A0A8H6LW49_9AGAR</name>
<reference evidence="2 3" key="1">
    <citation type="submission" date="2020-07" db="EMBL/GenBank/DDBJ databases">
        <title>Comparative genomics of pyrophilous fungi reveals a link between fire events and developmental genes.</title>
        <authorList>
            <consortium name="DOE Joint Genome Institute"/>
            <person name="Steindorff A.S."/>
            <person name="Carver A."/>
            <person name="Calhoun S."/>
            <person name="Stillman K."/>
            <person name="Liu H."/>
            <person name="Lipzen A."/>
            <person name="Pangilinan J."/>
            <person name="Labutti K."/>
            <person name="Bruns T.D."/>
            <person name="Grigoriev I.V."/>
        </authorList>
    </citation>
    <scope>NUCLEOTIDE SEQUENCE [LARGE SCALE GENOMIC DNA]</scope>
    <source>
        <strain evidence="2 3">CBS 144469</strain>
    </source>
</reference>
<sequence length="246" mass="26627">MDPAIQAFLEEQIQAAELRLRHEYDARTAQKEAAFQQHAAEATESWNAQKSFLEEKVAALEHALAETRIRSGRGESDTNMGSGFVQQPVVVAEPEQDEMKAPATPKRRSQTKAAHTPPATPLGTRRKSTRGSASTPTTPASPRMTRSSARVSAARGDTSTSASPSPAPTRNTPSRTRRPTSAASKAGNTPTPPAESQPPTRPAKPKQLLQREIPADALLLKDCAFTHFRLISGCLAADDVPWCWWA</sequence>
<organism evidence="2 3">
    <name type="scientific">Ephemerocybe angulata</name>
    <dbReference type="NCBI Taxonomy" id="980116"/>
    <lineage>
        <taxon>Eukaryota</taxon>
        <taxon>Fungi</taxon>
        <taxon>Dikarya</taxon>
        <taxon>Basidiomycota</taxon>
        <taxon>Agaricomycotina</taxon>
        <taxon>Agaricomycetes</taxon>
        <taxon>Agaricomycetidae</taxon>
        <taxon>Agaricales</taxon>
        <taxon>Agaricineae</taxon>
        <taxon>Psathyrellaceae</taxon>
        <taxon>Ephemerocybe</taxon>
    </lineage>
</organism>
<feature type="compositionally biased region" description="Polar residues" evidence="1">
    <location>
        <begin position="130"/>
        <end position="150"/>
    </location>
</feature>
<protein>
    <submittedName>
        <fullName evidence="2">Uncharacterized protein</fullName>
    </submittedName>
</protein>
<proteinExistence type="predicted"/>
<dbReference type="EMBL" id="JACGCI010000123">
    <property type="protein sequence ID" value="KAF6744364.1"/>
    <property type="molecule type" value="Genomic_DNA"/>
</dbReference>
<evidence type="ECO:0000313" key="3">
    <source>
        <dbReference type="Proteomes" id="UP000521943"/>
    </source>
</evidence>
<dbReference type="AlphaFoldDB" id="A0A8H6LW49"/>
<keyword evidence="3" id="KW-1185">Reference proteome</keyword>
<gene>
    <name evidence="2" type="ORF">DFP72DRAFT_1078739</name>
</gene>